<sequence>MHGTLEPKNRPAVQSAELTKGERTRQRLMDFAEEAVLRKGFAATSIDELVEATGITKSGFFYHFRDKDDLAMQLVARFVERDSELLDELAQRARTLSDDPLQSFLIFLRLFAEMMDDLPNVHPGCLVASVIYQDRAFNREVSAMASDAILLWRGRFHEWLSRIADRYPPKIETDLVALADHFSVVADGAIVTSRALKDKEVVGRQARLLHDYVKLLFDGR</sequence>
<evidence type="ECO:0000313" key="6">
    <source>
        <dbReference type="EMBL" id="RXZ65562.1"/>
    </source>
</evidence>
<keyword evidence="7" id="KW-1185">Reference proteome</keyword>
<dbReference type="Gene3D" id="1.10.357.10">
    <property type="entry name" value="Tetracycline Repressor, domain 2"/>
    <property type="match status" value="1"/>
</dbReference>
<dbReference type="OrthoDB" id="9811084at2"/>
<evidence type="ECO:0000256" key="4">
    <source>
        <dbReference type="PROSITE-ProRule" id="PRU00335"/>
    </source>
</evidence>
<organism evidence="6 7">
    <name type="scientific">Pelagerythrobacter rhizovicinus</name>
    <dbReference type="NCBI Taxonomy" id="2268576"/>
    <lineage>
        <taxon>Bacteria</taxon>
        <taxon>Pseudomonadati</taxon>
        <taxon>Pseudomonadota</taxon>
        <taxon>Alphaproteobacteria</taxon>
        <taxon>Sphingomonadales</taxon>
        <taxon>Erythrobacteraceae</taxon>
        <taxon>Pelagerythrobacter</taxon>
    </lineage>
</organism>
<gene>
    <name evidence="6" type="ORF">ETX26_02075</name>
</gene>
<dbReference type="EMBL" id="SDPV01000001">
    <property type="protein sequence ID" value="RXZ65562.1"/>
    <property type="molecule type" value="Genomic_DNA"/>
</dbReference>
<feature type="DNA-binding region" description="H-T-H motif" evidence="4">
    <location>
        <begin position="45"/>
        <end position="64"/>
    </location>
</feature>
<comment type="caution">
    <text evidence="6">The sequence shown here is derived from an EMBL/GenBank/DDBJ whole genome shotgun (WGS) entry which is preliminary data.</text>
</comment>
<dbReference type="GO" id="GO:0003677">
    <property type="term" value="F:DNA binding"/>
    <property type="evidence" value="ECO:0007669"/>
    <property type="project" value="UniProtKB-UniRule"/>
</dbReference>
<dbReference type="SUPFAM" id="SSF48498">
    <property type="entry name" value="Tetracyclin repressor-like, C-terminal domain"/>
    <property type="match status" value="1"/>
</dbReference>
<proteinExistence type="predicted"/>
<dbReference type="InterPro" id="IPR036271">
    <property type="entry name" value="Tet_transcr_reg_TetR-rel_C_sf"/>
</dbReference>
<keyword evidence="1" id="KW-0805">Transcription regulation</keyword>
<keyword evidence="2 4" id="KW-0238">DNA-binding</keyword>
<evidence type="ECO:0000313" key="7">
    <source>
        <dbReference type="Proteomes" id="UP000293623"/>
    </source>
</evidence>
<dbReference type="Pfam" id="PF00440">
    <property type="entry name" value="TetR_N"/>
    <property type="match status" value="1"/>
</dbReference>
<dbReference type="PANTHER" id="PTHR47506">
    <property type="entry name" value="TRANSCRIPTIONAL REGULATORY PROTEIN"/>
    <property type="match status" value="1"/>
</dbReference>
<dbReference type="Proteomes" id="UP000293623">
    <property type="component" value="Unassembled WGS sequence"/>
</dbReference>
<dbReference type="SUPFAM" id="SSF46689">
    <property type="entry name" value="Homeodomain-like"/>
    <property type="match status" value="1"/>
</dbReference>
<name>A0A4Q2KPN1_9SPHN</name>
<dbReference type="PROSITE" id="PS50977">
    <property type="entry name" value="HTH_TETR_2"/>
    <property type="match status" value="1"/>
</dbReference>
<dbReference type="InterPro" id="IPR001647">
    <property type="entry name" value="HTH_TetR"/>
</dbReference>
<dbReference type="PRINTS" id="PR00455">
    <property type="entry name" value="HTHTETR"/>
</dbReference>
<dbReference type="InterPro" id="IPR009057">
    <property type="entry name" value="Homeodomain-like_sf"/>
</dbReference>
<feature type="domain" description="HTH tetR-type" evidence="5">
    <location>
        <begin position="22"/>
        <end position="82"/>
    </location>
</feature>
<protein>
    <submittedName>
        <fullName evidence="6">TetR/AcrR family transcriptional regulator</fullName>
    </submittedName>
</protein>
<dbReference type="PANTHER" id="PTHR47506:SF1">
    <property type="entry name" value="HTH-TYPE TRANSCRIPTIONAL REGULATOR YJDC"/>
    <property type="match status" value="1"/>
</dbReference>
<evidence type="ECO:0000256" key="3">
    <source>
        <dbReference type="ARBA" id="ARBA00023163"/>
    </source>
</evidence>
<evidence type="ECO:0000256" key="2">
    <source>
        <dbReference type="ARBA" id="ARBA00023125"/>
    </source>
</evidence>
<evidence type="ECO:0000256" key="1">
    <source>
        <dbReference type="ARBA" id="ARBA00023015"/>
    </source>
</evidence>
<dbReference type="AlphaFoldDB" id="A0A4Q2KPN1"/>
<accession>A0A4Q2KPN1</accession>
<dbReference type="RefSeq" id="WP_129523046.1">
    <property type="nucleotide sequence ID" value="NZ_SDPV01000001.1"/>
</dbReference>
<evidence type="ECO:0000259" key="5">
    <source>
        <dbReference type="PROSITE" id="PS50977"/>
    </source>
</evidence>
<keyword evidence="3" id="KW-0804">Transcription</keyword>
<reference evidence="6 7" key="1">
    <citation type="submission" date="2019-01" db="EMBL/GenBank/DDBJ databases">
        <title>Altererythrobacter rhizovicinus sp. nov., isolated from the rhizosphere soil of Haloxylon ammodendron.</title>
        <authorList>
            <person name="Li H.-P."/>
            <person name="Gou J.-Y."/>
            <person name="Yao D."/>
            <person name="Han Q.-Q."/>
            <person name="Shao K.-Z."/>
            <person name="Zhao Q."/>
            <person name="Zhang J.-L."/>
        </authorList>
    </citation>
    <scope>NUCLEOTIDE SEQUENCE [LARGE SCALE GENOMIC DNA]</scope>
    <source>
        <strain evidence="6 7">AY-3R</strain>
    </source>
</reference>